<accession>H6L8S3</accession>
<dbReference type="STRING" id="984262.SGRA_4164"/>
<protein>
    <recommendedName>
        <fullName evidence="9">Arginine--tRNA ligase</fullName>
        <ecNumber evidence="9">6.1.1.19</ecNumber>
    </recommendedName>
    <alternativeName>
        <fullName evidence="9">Arginyl-tRNA synthetase</fullName>
        <shortName evidence="9">ArgRS</shortName>
    </alternativeName>
</protein>
<dbReference type="InterPro" id="IPR008909">
    <property type="entry name" value="DALR_anticod-bd"/>
</dbReference>
<comment type="catalytic activity">
    <reaction evidence="8 9">
        <text>tRNA(Arg) + L-arginine + ATP = L-arginyl-tRNA(Arg) + AMP + diphosphate</text>
        <dbReference type="Rhea" id="RHEA:20301"/>
        <dbReference type="Rhea" id="RHEA-COMP:9658"/>
        <dbReference type="Rhea" id="RHEA-COMP:9673"/>
        <dbReference type="ChEBI" id="CHEBI:30616"/>
        <dbReference type="ChEBI" id="CHEBI:32682"/>
        <dbReference type="ChEBI" id="CHEBI:33019"/>
        <dbReference type="ChEBI" id="CHEBI:78442"/>
        <dbReference type="ChEBI" id="CHEBI:78513"/>
        <dbReference type="ChEBI" id="CHEBI:456215"/>
        <dbReference type="EC" id="6.1.1.19"/>
    </reaction>
</comment>
<dbReference type="GO" id="GO:0006420">
    <property type="term" value="P:arginyl-tRNA aminoacylation"/>
    <property type="evidence" value="ECO:0007669"/>
    <property type="project" value="UniProtKB-UniRule"/>
</dbReference>
<feature type="short sequence motif" description="'HIGH' region" evidence="9">
    <location>
        <begin position="125"/>
        <end position="135"/>
    </location>
</feature>
<proteinExistence type="inferred from homology"/>
<dbReference type="SMART" id="SM01016">
    <property type="entry name" value="Arg_tRNA_synt_N"/>
    <property type="match status" value="1"/>
</dbReference>
<evidence type="ECO:0000256" key="9">
    <source>
        <dbReference type="HAMAP-Rule" id="MF_00123"/>
    </source>
</evidence>
<dbReference type="SUPFAM" id="SSF55190">
    <property type="entry name" value="Arginyl-tRNA synthetase (ArgRS), N-terminal 'additional' domain"/>
    <property type="match status" value="1"/>
</dbReference>
<dbReference type="GO" id="GO:0005524">
    <property type="term" value="F:ATP binding"/>
    <property type="evidence" value="ECO:0007669"/>
    <property type="project" value="UniProtKB-UniRule"/>
</dbReference>
<evidence type="ECO:0000256" key="10">
    <source>
        <dbReference type="RuleBase" id="RU363038"/>
    </source>
</evidence>
<evidence type="ECO:0000259" key="11">
    <source>
        <dbReference type="SMART" id="SM00836"/>
    </source>
</evidence>
<keyword evidence="4 9" id="KW-0547">Nucleotide-binding</keyword>
<evidence type="ECO:0000256" key="5">
    <source>
        <dbReference type="ARBA" id="ARBA00022840"/>
    </source>
</evidence>
<dbReference type="InterPro" id="IPR035684">
    <property type="entry name" value="ArgRS_core"/>
</dbReference>
<dbReference type="AlphaFoldDB" id="H6L8S3"/>
<dbReference type="Gene3D" id="3.40.50.620">
    <property type="entry name" value="HUPs"/>
    <property type="match status" value="1"/>
</dbReference>
<dbReference type="PROSITE" id="PS00178">
    <property type="entry name" value="AA_TRNA_LIGASE_I"/>
    <property type="match status" value="1"/>
</dbReference>
<organism evidence="13 14">
    <name type="scientific">Saprospira grandis (strain Lewin)</name>
    <dbReference type="NCBI Taxonomy" id="984262"/>
    <lineage>
        <taxon>Bacteria</taxon>
        <taxon>Pseudomonadati</taxon>
        <taxon>Bacteroidota</taxon>
        <taxon>Saprospiria</taxon>
        <taxon>Saprospirales</taxon>
        <taxon>Saprospiraceae</taxon>
        <taxon>Saprospira</taxon>
    </lineage>
</organism>
<keyword evidence="7 9" id="KW-0030">Aminoacyl-tRNA synthetase</keyword>
<dbReference type="RefSeq" id="WP_015694454.1">
    <property type="nucleotide sequence ID" value="NC_016940.1"/>
</dbReference>
<keyword evidence="14" id="KW-1185">Reference proteome</keyword>
<keyword evidence="5 9" id="KW-0067">ATP-binding</keyword>
<dbReference type="KEGG" id="sgn:SGRA_4164"/>
<dbReference type="InterPro" id="IPR005148">
    <property type="entry name" value="Arg-tRNA-synth_N"/>
</dbReference>
<reference evidence="13 14" key="1">
    <citation type="journal article" date="2012" name="Stand. Genomic Sci.">
        <title>Complete genome sequencing and analysis of Saprospira grandis str. Lewin, a predatory marine bacterium.</title>
        <authorList>
            <person name="Saw J.H."/>
            <person name="Yuryev A."/>
            <person name="Kanbe M."/>
            <person name="Hou S."/>
            <person name="Young A.G."/>
            <person name="Aizawa S."/>
            <person name="Alam M."/>
        </authorList>
    </citation>
    <scope>NUCLEOTIDE SEQUENCE [LARGE SCALE GENOMIC DNA]</scope>
    <source>
        <strain evidence="13 14">Lewin</strain>
    </source>
</reference>
<comment type="similarity">
    <text evidence="1 9 10">Belongs to the class-I aminoacyl-tRNA synthetase family.</text>
</comment>
<dbReference type="OrthoDB" id="9805987at2"/>
<keyword evidence="2 9" id="KW-0963">Cytoplasm</keyword>
<name>H6L8S3_SAPGL</name>
<comment type="subunit">
    <text evidence="9">Monomer.</text>
</comment>
<evidence type="ECO:0000313" key="14">
    <source>
        <dbReference type="Proteomes" id="UP000007519"/>
    </source>
</evidence>
<dbReference type="Pfam" id="PF00750">
    <property type="entry name" value="tRNA-synt_1d"/>
    <property type="match status" value="2"/>
</dbReference>
<dbReference type="InterPro" id="IPR001278">
    <property type="entry name" value="Arg-tRNA-ligase"/>
</dbReference>
<dbReference type="Pfam" id="PF03485">
    <property type="entry name" value="Arg_tRNA_synt_N"/>
    <property type="match status" value="1"/>
</dbReference>
<dbReference type="HOGENOM" id="CLU_006406_6_1_10"/>
<evidence type="ECO:0000256" key="2">
    <source>
        <dbReference type="ARBA" id="ARBA00022490"/>
    </source>
</evidence>
<evidence type="ECO:0000256" key="4">
    <source>
        <dbReference type="ARBA" id="ARBA00022741"/>
    </source>
</evidence>
<dbReference type="EC" id="6.1.1.19" evidence="9"/>
<comment type="subcellular location">
    <subcellularLocation>
        <location evidence="9">Cytoplasm</location>
    </subcellularLocation>
</comment>
<dbReference type="GO" id="GO:0004814">
    <property type="term" value="F:arginine-tRNA ligase activity"/>
    <property type="evidence" value="ECO:0007669"/>
    <property type="project" value="UniProtKB-UniRule"/>
</dbReference>
<dbReference type="Proteomes" id="UP000007519">
    <property type="component" value="Chromosome"/>
</dbReference>
<dbReference type="InterPro" id="IPR014729">
    <property type="entry name" value="Rossmann-like_a/b/a_fold"/>
</dbReference>
<evidence type="ECO:0000256" key="7">
    <source>
        <dbReference type="ARBA" id="ARBA00023146"/>
    </source>
</evidence>
<feature type="domain" description="DALR anticodon binding" evidence="11">
    <location>
        <begin position="527"/>
        <end position="644"/>
    </location>
</feature>
<dbReference type="NCBIfam" id="TIGR00456">
    <property type="entry name" value="argS"/>
    <property type="match status" value="1"/>
</dbReference>
<dbReference type="HAMAP" id="MF_00123">
    <property type="entry name" value="Arg_tRNA_synth"/>
    <property type="match status" value="1"/>
</dbReference>
<dbReference type="Gene3D" id="1.10.730.10">
    <property type="entry name" value="Isoleucyl-tRNA Synthetase, Domain 1"/>
    <property type="match status" value="1"/>
</dbReference>
<dbReference type="PANTHER" id="PTHR11956">
    <property type="entry name" value="ARGINYL-TRNA SYNTHETASE"/>
    <property type="match status" value="1"/>
</dbReference>
<dbReference type="InterPro" id="IPR036695">
    <property type="entry name" value="Arg-tRNA-synth_N_sf"/>
</dbReference>
<dbReference type="SMART" id="SM00836">
    <property type="entry name" value="DALR_1"/>
    <property type="match status" value="1"/>
</dbReference>
<dbReference type="eggNOG" id="COG0018">
    <property type="taxonomic scope" value="Bacteria"/>
</dbReference>
<dbReference type="PANTHER" id="PTHR11956:SF5">
    <property type="entry name" value="ARGININE--TRNA LIGASE, CYTOPLASMIC"/>
    <property type="match status" value="1"/>
</dbReference>
<evidence type="ECO:0000256" key="3">
    <source>
        <dbReference type="ARBA" id="ARBA00022598"/>
    </source>
</evidence>
<evidence type="ECO:0000256" key="8">
    <source>
        <dbReference type="ARBA" id="ARBA00049339"/>
    </source>
</evidence>
<dbReference type="Gene3D" id="3.30.1360.70">
    <property type="entry name" value="Arginyl tRNA synthetase N-terminal domain"/>
    <property type="match status" value="1"/>
</dbReference>
<dbReference type="SUPFAM" id="SSF52374">
    <property type="entry name" value="Nucleotidylyl transferase"/>
    <property type="match status" value="1"/>
</dbReference>
<dbReference type="SUPFAM" id="SSF47323">
    <property type="entry name" value="Anticodon-binding domain of a subclass of class I aminoacyl-tRNA synthetases"/>
    <property type="match status" value="1"/>
</dbReference>
<evidence type="ECO:0000313" key="13">
    <source>
        <dbReference type="EMBL" id="AFC26879.1"/>
    </source>
</evidence>
<gene>
    <name evidence="9 13" type="primary">argS</name>
    <name evidence="13" type="ordered locus">SGRA_4164</name>
</gene>
<evidence type="ECO:0000256" key="6">
    <source>
        <dbReference type="ARBA" id="ARBA00022917"/>
    </source>
</evidence>
<sequence length="644" mass="73323">MIYIETRLKTALKEGLNTLYGLENLADKQLQINQTPKNFEGQLSVLVFPFVRAARKKPEQVAEEVGQYLLENCPEVAAFNVAKGFCNLEIADLYWQELLADLLRNPNYGQGARKESEILVEYSSPNTNKPLHLGHVRNNLLGYSTAELLKFAGYSVKKVQIINDRGIHICKSMLAWQLFGEGETPESSGLKGDHLVGKYYVRFEQAFQAEYKIWQATEAGQAVFAAFLADEKKYKKAVKELTKKSKDKKTAPTEEALQAYFFKSVYKNSYFNQSSELGQKAKAMLQAWEAGDAEVQALWEKMNNWVYAGFASTYKRMGVDFDKNYYESNTYLKGKELVENNLKSDSPIFFKKDDGSTWIDLTDAKLDQKAVLRKDGTSMYITQDMGTALLRYEDYKMDRMVYVVGNEQEYHFQVLFEILNRLGQPYAKNCHHLSYGMVELPEGKMKSREGTVVDADDLMQTLIDEVAKASNERDMLSALPLAEQKEIHEAVALGALKFFILKVEPRKGMLFDPKESIDLQGQTGPYIQNAFVRCQSVQRAFAEKNFSKTTYAEHKLEPIERELLLNIELFPNLVQRAAEQYNPAEIANYLYQLAKTYHQFWNIVKILDADAPQASSFRLDLSQAVAQVIAQAGAILGMKMPSRM</sequence>
<dbReference type="EMBL" id="CP002831">
    <property type="protein sequence ID" value="AFC26879.1"/>
    <property type="molecule type" value="Genomic_DNA"/>
</dbReference>
<dbReference type="InterPro" id="IPR001412">
    <property type="entry name" value="aa-tRNA-synth_I_CS"/>
</dbReference>
<evidence type="ECO:0000256" key="1">
    <source>
        <dbReference type="ARBA" id="ARBA00005594"/>
    </source>
</evidence>
<keyword evidence="6 9" id="KW-0648">Protein biosynthesis</keyword>
<dbReference type="GO" id="GO:0005737">
    <property type="term" value="C:cytoplasm"/>
    <property type="evidence" value="ECO:0007669"/>
    <property type="project" value="UniProtKB-SubCell"/>
</dbReference>
<dbReference type="Pfam" id="PF05746">
    <property type="entry name" value="DALR_1"/>
    <property type="match status" value="1"/>
</dbReference>
<evidence type="ECO:0000259" key="12">
    <source>
        <dbReference type="SMART" id="SM01016"/>
    </source>
</evidence>
<keyword evidence="3 9" id="KW-0436">Ligase</keyword>
<dbReference type="InterPro" id="IPR009080">
    <property type="entry name" value="tRNAsynth_Ia_anticodon-bd"/>
</dbReference>
<feature type="domain" description="Arginyl tRNA synthetase N-terminal" evidence="12">
    <location>
        <begin position="6"/>
        <end position="90"/>
    </location>
</feature>
<dbReference type="PRINTS" id="PR01038">
    <property type="entry name" value="TRNASYNTHARG"/>
</dbReference>